<dbReference type="SUPFAM" id="SSF81383">
    <property type="entry name" value="F-box domain"/>
    <property type="match status" value="1"/>
</dbReference>
<gene>
    <name evidence="2" type="ORF">Bpfe_019080</name>
</gene>
<dbReference type="Gene3D" id="3.80.10.10">
    <property type="entry name" value="Ribonuclease Inhibitor"/>
    <property type="match status" value="2"/>
</dbReference>
<dbReference type="Proteomes" id="UP001233172">
    <property type="component" value="Unassembled WGS sequence"/>
</dbReference>
<name>A0AAD8F5X1_BIOPF</name>
<dbReference type="InterPro" id="IPR036047">
    <property type="entry name" value="F-box-like_dom_sf"/>
</dbReference>
<evidence type="ECO:0000313" key="3">
    <source>
        <dbReference type="Proteomes" id="UP001233172"/>
    </source>
</evidence>
<dbReference type="EMBL" id="JASAOG010000103">
    <property type="protein sequence ID" value="KAK0051501.1"/>
    <property type="molecule type" value="Genomic_DNA"/>
</dbReference>
<feature type="non-terminal residue" evidence="2">
    <location>
        <position position="1"/>
    </location>
</feature>
<sequence>LELLSLPMEVLIKITKMLTQKEMIQLAKTCKSLKRIVYSKEFWSSTQVFMNLLDDTSDYKIIYSSLNARGLYSLYFFVSSYHVLIKHLYLIRYFWPKLTLLCDLTKNRVTEVVDELKDIPPVRLRNLCTFVSAKINRQTFNTFQHVLHSISYLSISSSSCDDNIAHKLVKCKNFKVLNLSRTLVTNLGVKRLCGFRRTKCGVTYDIEESLFNLEIIDISNNMYLNEKCWKFLKGLDNLKILTISVIDEICPGVESFKEILNIKFLTSLNIDSANSPEGIMLALSAIESKLKALSFKSCQLRDCALLTLESPTGFKSISCLKISSEVLTDNGIFSVCDHLKQLVILDISDCINLTDICLVNITNRLEKRRLLCVIGCTKMTVSQLDKKRQESKDCVIQSDFDLKMPDLGKIADEELREVFFYYHFLNDSLYLTPNFRKNVL</sequence>
<evidence type="ECO:0000259" key="1">
    <source>
        <dbReference type="PROSITE" id="PS50181"/>
    </source>
</evidence>
<dbReference type="SMART" id="SM00256">
    <property type="entry name" value="FBOX"/>
    <property type="match status" value="1"/>
</dbReference>
<reference evidence="2" key="2">
    <citation type="submission" date="2023-04" db="EMBL/GenBank/DDBJ databases">
        <authorList>
            <person name="Bu L."/>
            <person name="Lu L."/>
            <person name="Laidemitt M.R."/>
            <person name="Zhang S.M."/>
            <person name="Mutuku M."/>
            <person name="Mkoji G."/>
            <person name="Steinauer M."/>
            <person name="Loker E.S."/>
        </authorList>
    </citation>
    <scope>NUCLEOTIDE SEQUENCE</scope>
    <source>
        <strain evidence="2">KasaAsao</strain>
        <tissue evidence="2">Whole Snail</tissue>
    </source>
</reference>
<evidence type="ECO:0000313" key="2">
    <source>
        <dbReference type="EMBL" id="KAK0051501.1"/>
    </source>
</evidence>
<dbReference type="SUPFAM" id="SSF52047">
    <property type="entry name" value="RNI-like"/>
    <property type="match status" value="1"/>
</dbReference>
<dbReference type="InterPro" id="IPR032675">
    <property type="entry name" value="LRR_dom_sf"/>
</dbReference>
<reference evidence="2" key="1">
    <citation type="journal article" date="2023" name="PLoS Negl. Trop. Dis.">
        <title>A genome sequence for Biomphalaria pfeifferi, the major vector snail for the human-infecting parasite Schistosoma mansoni.</title>
        <authorList>
            <person name="Bu L."/>
            <person name="Lu L."/>
            <person name="Laidemitt M.R."/>
            <person name="Zhang S.M."/>
            <person name="Mutuku M."/>
            <person name="Mkoji G."/>
            <person name="Steinauer M."/>
            <person name="Loker E.S."/>
        </authorList>
    </citation>
    <scope>NUCLEOTIDE SEQUENCE</scope>
    <source>
        <strain evidence="2">KasaAsao</strain>
    </source>
</reference>
<feature type="domain" description="F-box" evidence="1">
    <location>
        <begin position="1"/>
        <end position="46"/>
    </location>
</feature>
<proteinExistence type="predicted"/>
<protein>
    <submittedName>
        <fullName evidence="2">F-box/LRR-repeat protein 14</fullName>
    </submittedName>
</protein>
<comment type="caution">
    <text evidence="2">The sequence shown here is derived from an EMBL/GenBank/DDBJ whole genome shotgun (WGS) entry which is preliminary data.</text>
</comment>
<dbReference type="PROSITE" id="PS50181">
    <property type="entry name" value="FBOX"/>
    <property type="match status" value="1"/>
</dbReference>
<organism evidence="2 3">
    <name type="scientific">Biomphalaria pfeifferi</name>
    <name type="common">Bloodfluke planorb</name>
    <name type="synonym">Freshwater snail</name>
    <dbReference type="NCBI Taxonomy" id="112525"/>
    <lineage>
        <taxon>Eukaryota</taxon>
        <taxon>Metazoa</taxon>
        <taxon>Spiralia</taxon>
        <taxon>Lophotrochozoa</taxon>
        <taxon>Mollusca</taxon>
        <taxon>Gastropoda</taxon>
        <taxon>Heterobranchia</taxon>
        <taxon>Euthyneura</taxon>
        <taxon>Panpulmonata</taxon>
        <taxon>Hygrophila</taxon>
        <taxon>Lymnaeoidea</taxon>
        <taxon>Planorbidae</taxon>
        <taxon>Biomphalaria</taxon>
    </lineage>
</organism>
<dbReference type="AlphaFoldDB" id="A0AAD8F5X1"/>
<keyword evidence="3" id="KW-1185">Reference proteome</keyword>
<accession>A0AAD8F5X1</accession>
<dbReference type="InterPro" id="IPR001810">
    <property type="entry name" value="F-box_dom"/>
</dbReference>
<dbReference type="Pfam" id="PF12937">
    <property type="entry name" value="F-box-like"/>
    <property type="match status" value="1"/>
</dbReference>